<organism evidence="10 11">
    <name type="scientific">Acorus gramineus</name>
    <name type="common">Dwarf sweet flag</name>
    <dbReference type="NCBI Taxonomy" id="55184"/>
    <lineage>
        <taxon>Eukaryota</taxon>
        <taxon>Viridiplantae</taxon>
        <taxon>Streptophyta</taxon>
        <taxon>Embryophyta</taxon>
        <taxon>Tracheophyta</taxon>
        <taxon>Spermatophyta</taxon>
        <taxon>Magnoliopsida</taxon>
        <taxon>Liliopsida</taxon>
        <taxon>Acoraceae</taxon>
        <taxon>Acorus</taxon>
    </lineage>
</organism>
<reference evidence="10" key="1">
    <citation type="journal article" date="2023" name="Nat. Commun.">
        <title>Diploid and tetraploid genomes of Acorus and the evolution of monocots.</title>
        <authorList>
            <person name="Ma L."/>
            <person name="Liu K.W."/>
            <person name="Li Z."/>
            <person name="Hsiao Y.Y."/>
            <person name="Qi Y."/>
            <person name="Fu T."/>
            <person name="Tang G.D."/>
            <person name="Zhang D."/>
            <person name="Sun W.H."/>
            <person name="Liu D.K."/>
            <person name="Li Y."/>
            <person name="Chen G.Z."/>
            <person name="Liu X.D."/>
            <person name="Liao X.Y."/>
            <person name="Jiang Y.T."/>
            <person name="Yu X."/>
            <person name="Hao Y."/>
            <person name="Huang J."/>
            <person name="Zhao X.W."/>
            <person name="Ke S."/>
            <person name="Chen Y.Y."/>
            <person name="Wu W.L."/>
            <person name="Hsu J.L."/>
            <person name="Lin Y.F."/>
            <person name="Huang M.D."/>
            <person name="Li C.Y."/>
            <person name="Huang L."/>
            <person name="Wang Z.W."/>
            <person name="Zhao X."/>
            <person name="Zhong W.Y."/>
            <person name="Peng D.H."/>
            <person name="Ahmad S."/>
            <person name="Lan S."/>
            <person name="Zhang J.S."/>
            <person name="Tsai W.C."/>
            <person name="Van de Peer Y."/>
            <person name="Liu Z.J."/>
        </authorList>
    </citation>
    <scope>NUCLEOTIDE SEQUENCE</scope>
    <source>
        <strain evidence="10">SCP</strain>
    </source>
</reference>
<evidence type="ECO:0000256" key="7">
    <source>
        <dbReference type="PROSITE-ProRule" id="PRU00221"/>
    </source>
</evidence>
<dbReference type="InterPro" id="IPR001680">
    <property type="entry name" value="WD40_rpt"/>
</dbReference>
<evidence type="ECO:0000256" key="5">
    <source>
        <dbReference type="ARBA" id="ARBA00023306"/>
    </source>
</evidence>
<gene>
    <name evidence="10" type="ORF">QJS04_geneDACA017942</name>
</gene>
<keyword evidence="2" id="KW-0132">Cell division</keyword>
<dbReference type="InterPro" id="IPR033010">
    <property type="entry name" value="Cdc20/Fizzy"/>
</dbReference>
<accession>A0AAV9A6R8</accession>
<dbReference type="GO" id="GO:0010997">
    <property type="term" value="F:anaphase-promoting complex binding"/>
    <property type="evidence" value="ECO:0007669"/>
    <property type="project" value="InterPro"/>
</dbReference>
<dbReference type="GO" id="GO:0031145">
    <property type="term" value="P:anaphase-promoting complex-dependent catabolic process"/>
    <property type="evidence" value="ECO:0007669"/>
    <property type="project" value="TreeGrafter"/>
</dbReference>
<dbReference type="AlphaFoldDB" id="A0AAV9A6R8"/>
<dbReference type="GO" id="GO:1905786">
    <property type="term" value="P:positive regulation of anaphase-promoting complex-dependent catabolic process"/>
    <property type="evidence" value="ECO:0007669"/>
    <property type="project" value="TreeGrafter"/>
</dbReference>
<keyword evidence="3" id="KW-0677">Repeat</keyword>
<dbReference type="EMBL" id="JAUJYN010000012">
    <property type="protein sequence ID" value="KAK1259854.1"/>
    <property type="molecule type" value="Genomic_DNA"/>
</dbReference>
<evidence type="ECO:0000256" key="1">
    <source>
        <dbReference type="ARBA" id="ARBA00022574"/>
    </source>
</evidence>
<proteinExistence type="predicted"/>
<evidence type="ECO:0000313" key="10">
    <source>
        <dbReference type="EMBL" id="KAK1259854.1"/>
    </source>
</evidence>
<evidence type="ECO:0000256" key="6">
    <source>
        <dbReference type="ARBA" id="ARBA00023425"/>
    </source>
</evidence>
<dbReference type="PANTHER" id="PTHR19918:SF8">
    <property type="entry name" value="FI02843P"/>
    <property type="match status" value="1"/>
</dbReference>
<keyword evidence="4" id="KW-0498">Mitosis</keyword>
<evidence type="ECO:0000256" key="2">
    <source>
        <dbReference type="ARBA" id="ARBA00022618"/>
    </source>
</evidence>
<keyword evidence="5" id="KW-0131">Cell cycle</keyword>
<dbReference type="Gene3D" id="2.130.10.10">
    <property type="entry name" value="YVTN repeat-like/Quinoprotein amine dehydrogenase"/>
    <property type="match status" value="1"/>
</dbReference>
<protein>
    <submittedName>
        <fullName evidence="10">Protein FIZZY-RELATED 3</fullName>
    </submittedName>
</protein>
<name>A0AAV9A6R8_ACOGR</name>
<keyword evidence="1 7" id="KW-0853">WD repeat</keyword>
<sequence length="242" mass="26839">MDFDMAHYLLTEGRRKEKENSSMRSPSKEAYRKCLAETLLNNQTRILAFKSKPSASIQGMIFNEVCSSHLPKSSAKPHRCIPQSAERTLDAPDLIDDYYLNLLDWGSDNVLSIALGNKVYLWDGLDGSTSELLSVEEETGPVTSVSWAPDGRHIAVGLNNSEVQLWDSAAMRLLRTLHGGHRSRVGARVEQPHPHDGRDGRPDRQQRCSGPVERCRDVQGAPGGGVRAQVVELGPTPCKRRQ</sequence>
<feature type="compositionally biased region" description="Basic and acidic residues" evidence="8">
    <location>
        <begin position="190"/>
        <end position="206"/>
    </location>
</feature>
<evidence type="ECO:0000259" key="9">
    <source>
        <dbReference type="Pfam" id="PF12894"/>
    </source>
</evidence>
<feature type="repeat" description="WD" evidence="7">
    <location>
        <begin position="135"/>
        <end position="176"/>
    </location>
</feature>
<dbReference type="Pfam" id="PF12894">
    <property type="entry name" value="ANAPC4_WD40"/>
    <property type="match status" value="1"/>
</dbReference>
<evidence type="ECO:0000256" key="4">
    <source>
        <dbReference type="ARBA" id="ARBA00022776"/>
    </source>
</evidence>
<dbReference type="InterPro" id="IPR015943">
    <property type="entry name" value="WD40/YVTN_repeat-like_dom_sf"/>
</dbReference>
<dbReference type="Proteomes" id="UP001179952">
    <property type="component" value="Unassembled WGS sequence"/>
</dbReference>
<evidence type="ECO:0000256" key="3">
    <source>
        <dbReference type="ARBA" id="ARBA00022737"/>
    </source>
</evidence>
<comment type="function">
    <text evidence="6">Component of the anaphase promoting complex/cyclosome (APC/C), a cell cycle-regulated E3 ubiquitin-protein ligase complex that controls progression through mitosis and the G1 phase of the cell cycle.</text>
</comment>
<keyword evidence="11" id="KW-1185">Reference proteome</keyword>
<dbReference type="InterPro" id="IPR024977">
    <property type="entry name" value="Apc4-like_WD40_dom"/>
</dbReference>
<evidence type="ECO:0000256" key="8">
    <source>
        <dbReference type="SAM" id="MobiDB-lite"/>
    </source>
</evidence>
<reference evidence="10" key="2">
    <citation type="submission" date="2023-06" db="EMBL/GenBank/DDBJ databases">
        <authorList>
            <person name="Ma L."/>
            <person name="Liu K.-W."/>
            <person name="Li Z."/>
            <person name="Hsiao Y.-Y."/>
            <person name="Qi Y."/>
            <person name="Fu T."/>
            <person name="Tang G."/>
            <person name="Zhang D."/>
            <person name="Sun W.-H."/>
            <person name="Liu D.-K."/>
            <person name="Li Y."/>
            <person name="Chen G.-Z."/>
            <person name="Liu X.-D."/>
            <person name="Liao X.-Y."/>
            <person name="Jiang Y.-T."/>
            <person name="Yu X."/>
            <person name="Hao Y."/>
            <person name="Huang J."/>
            <person name="Zhao X.-W."/>
            <person name="Ke S."/>
            <person name="Chen Y.-Y."/>
            <person name="Wu W.-L."/>
            <person name="Hsu J.-L."/>
            <person name="Lin Y.-F."/>
            <person name="Huang M.-D."/>
            <person name="Li C.-Y."/>
            <person name="Huang L."/>
            <person name="Wang Z.-W."/>
            <person name="Zhao X."/>
            <person name="Zhong W.-Y."/>
            <person name="Peng D.-H."/>
            <person name="Ahmad S."/>
            <person name="Lan S."/>
            <person name="Zhang J.-S."/>
            <person name="Tsai W.-C."/>
            <person name="Van De Peer Y."/>
            <person name="Liu Z.-J."/>
        </authorList>
    </citation>
    <scope>NUCLEOTIDE SEQUENCE</scope>
    <source>
        <strain evidence="10">SCP</strain>
        <tissue evidence="10">Leaves</tissue>
    </source>
</reference>
<dbReference type="GO" id="GO:0051301">
    <property type="term" value="P:cell division"/>
    <property type="evidence" value="ECO:0007669"/>
    <property type="project" value="UniProtKB-KW"/>
</dbReference>
<dbReference type="PROSITE" id="PS50294">
    <property type="entry name" value="WD_REPEATS_REGION"/>
    <property type="match status" value="1"/>
</dbReference>
<feature type="domain" description="Anaphase-promoting complex subunit 4-like WD40" evidence="9">
    <location>
        <begin position="134"/>
        <end position="177"/>
    </location>
</feature>
<dbReference type="GO" id="GO:1990757">
    <property type="term" value="F:ubiquitin ligase activator activity"/>
    <property type="evidence" value="ECO:0007669"/>
    <property type="project" value="TreeGrafter"/>
</dbReference>
<comment type="caution">
    <text evidence="10">The sequence shown here is derived from an EMBL/GenBank/DDBJ whole genome shotgun (WGS) entry which is preliminary data.</text>
</comment>
<evidence type="ECO:0000313" key="11">
    <source>
        <dbReference type="Proteomes" id="UP001179952"/>
    </source>
</evidence>
<dbReference type="GO" id="GO:0005680">
    <property type="term" value="C:anaphase-promoting complex"/>
    <property type="evidence" value="ECO:0007669"/>
    <property type="project" value="TreeGrafter"/>
</dbReference>
<dbReference type="PROSITE" id="PS50082">
    <property type="entry name" value="WD_REPEATS_2"/>
    <property type="match status" value="1"/>
</dbReference>
<dbReference type="SMART" id="SM00320">
    <property type="entry name" value="WD40"/>
    <property type="match status" value="1"/>
</dbReference>
<dbReference type="PANTHER" id="PTHR19918">
    <property type="entry name" value="CELL DIVISION CYCLE 20 CDC20 FIZZY -RELATED"/>
    <property type="match status" value="1"/>
</dbReference>
<feature type="region of interest" description="Disordered" evidence="8">
    <location>
        <begin position="182"/>
        <end position="242"/>
    </location>
</feature>
<dbReference type="SUPFAM" id="SSF82171">
    <property type="entry name" value="DPP6 N-terminal domain-like"/>
    <property type="match status" value="1"/>
</dbReference>